<evidence type="ECO:0000256" key="3">
    <source>
        <dbReference type="ARBA" id="ARBA00023251"/>
    </source>
</evidence>
<dbReference type="RefSeq" id="WP_076504552.1">
    <property type="nucleotide sequence ID" value="NZ_FTNY01000001.1"/>
</dbReference>
<dbReference type="PROSITE" id="PS51819">
    <property type="entry name" value="VOC"/>
    <property type="match status" value="1"/>
</dbReference>
<dbReference type="Proteomes" id="UP000186373">
    <property type="component" value="Unassembled WGS sequence"/>
</dbReference>
<evidence type="ECO:0000313" key="6">
    <source>
        <dbReference type="Proteomes" id="UP000186373"/>
    </source>
</evidence>
<proteinExistence type="inferred from homology"/>
<dbReference type="AlphaFoldDB" id="A0A1N7HY36"/>
<dbReference type="Pfam" id="PF19581">
    <property type="entry name" value="Glyoxalase_7"/>
    <property type="match status" value="1"/>
</dbReference>
<dbReference type="EMBL" id="FTNY01000001">
    <property type="protein sequence ID" value="SIS29746.1"/>
    <property type="molecule type" value="Genomic_DNA"/>
</dbReference>
<feature type="domain" description="VOC" evidence="4">
    <location>
        <begin position="2"/>
        <end position="119"/>
    </location>
</feature>
<evidence type="ECO:0000313" key="5">
    <source>
        <dbReference type="EMBL" id="SIS29746.1"/>
    </source>
</evidence>
<name>A0A1N7HY36_9FLAO</name>
<accession>A0A1N7HY36</accession>
<keyword evidence="6" id="KW-1185">Reference proteome</keyword>
<dbReference type="Gene3D" id="3.10.180.10">
    <property type="entry name" value="2,3-Dihydroxybiphenyl 1,2-Dioxygenase, domain 1"/>
    <property type="match status" value="1"/>
</dbReference>
<evidence type="ECO:0000259" key="4">
    <source>
        <dbReference type="PROSITE" id="PS51819"/>
    </source>
</evidence>
<evidence type="ECO:0000256" key="1">
    <source>
        <dbReference type="ARBA" id="ARBA00011051"/>
    </source>
</evidence>
<gene>
    <name evidence="5" type="ORF">SAMN05421639_101602</name>
</gene>
<sequence length="135" mass="15900">MKAEKIIPVLRIFDYKKAIEFYIDWLGFEVVWEHHFDENTPVYMEVKKENIILHLSEHHGDGSPGSRVFIWGQGIAAYHKELIDKKYKYNRPGLEKAFYGAVSFTVDDPFGNKIIFNEEFDDEKHKGLQFYSGDH</sequence>
<organism evidence="5 6">
    <name type="scientific">Chryseobacterium shigense</name>
    <dbReference type="NCBI Taxonomy" id="297244"/>
    <lineage>
        <taxon>Bacteria</taxon>
        <taxon>Pseudomonadati</taxon>
        <taxon>Bacteroidota</taxon>
        <taxon>Flavobacteriia</taxon>
        <taxon>Flavobacteriales</taxon>
        <taxon>Weeksellaceae</taxon>
        <taxon>Chryseobacterium group</taxon>
        <taxon>Chryseobacterium</taxon>
    </lineage>
</organism>
<comment type="similarity">
    <text evidence="1">Belongs to the bleomycin resistance protein family.</text>
</comment>
<dbReference type="InterPro" id="IPR029068">
    <property type="entry name" value="Glyas_Bleomycin-R_OHBP_Dase"/>
</dbReference>
<dbReference type="InterPro" id="IPR037523">
    <property type="entry name" value="VOC_core"/>
</dbReference>
<keyword evidence="3" id="KW-0046">Antibiotic resistance</keyword>
<evidence type="ECO:0000256" key="2">
    <source>
        <dbReference type="ARBA" id="ARBA00021572"/>
    </source>
</evidence>
<dbReference type="GO" id="GO:0046677">
    <property type="term" value="P:response to antibiotic"/>
    <property type="evidence" value="ECO:0007669"/>
    <property type="project" value="UniProtKB-KW"/>
</dbReference>
<reference evidence="6" key="1">
    <citation type="submission" date="2017-01" db="EMBL/GenBank/DDBJ databases">
        <authorList>
            <person name="Varghese N."/>
            <person name="Submissions S."/>
        </authorList>
    </citation>
    <scope>NUCLEOTIDE SEQUENCE [LARGE SCALE GENOMIC DNA]</scope>
    <source>
        <strain evidence="6">DSM 17126</strain>
    </source>
</reference>
<protein>
    <recommendedName>
        <fullName evidence="2">Bleomycin resistance protein</fullName>
    </recommendedName>
</protein>
<dbReference type="SUPFAM" id="SSF54593">
    <property type="entry name" value="Glyoxalase/Bleomycin resistance protein/Dihydroxybiphenyl dioxygenase"/>
    <property type="match status" value="1"/>
</dbReference>
<dbReference type="InterPro" id="IPR000335">
    <property type="entry name" value="Bleomycin-R"/>
</dbReference>
<dbReference type="OrthoDB" id="9803104at2"/>